<evidence type="ECO:0000313" key="3">
    <source>
        <dbReference type="EMBL" id="CAG2063320.1"/>
    </source>
</evidence>
<evidence type="ECO:0000259" key="2">
    <source>
        <dbReference type="Pfam" id="PF19431"/>
    </source>
</evidence>
<keyword evidence="4" id="KW-1185">Reference proteome</keyword>
<dbReference type="Pfam" id="PF19431">
    <property type="entry name" value="MEKK4_N"/>
    <property type="match status" value="1"/>
</dbReference>
<feature type="non-terminal residue" evidence="3">
    <location>
        <position position="1"/>
    </location>
</feature>
<dbReference type="Proteomes" id="UP001153148">
    <property type="component" value="Unassembled WGS sequence"/>
</dbReference>
<comment type="caution">
    <text evidence="3">The sequence shown here is derived from an EMBL/GenBank/DDBJ whole genome shotgun (WGS) entry which is preliminary data.</text>
</comment>
<accession>A0ABN7P633</accession>
<organism evidence="3 4">
    <name type="scientific">Timema podura</name>
    <name type="common">Walking stick</name>
    <dbReference type="NCBI Taxonomy" id="61482"/>
    <lineage>
        <taxon>Eukaryota</taxon>
        <taxon>Metazoa</taxon>
        <taxon>Ecdysozoa</taxon>
        <taxon>Arthropoda</taxon>
        <taxon>Hexapoda</taxon>
        <taxon>Insecta</taxon>
        <taxon>Pterygota</taxon>
        <taxon>Neoptera</taxon>
        <taxon>Polyneoptera</taxon>
        <taxon>Phasmatodea</taxon>
        <taxon>Timematodea</taxon>
        <taxon>Timematoidea</taxon>
        <taxon>Timematidae</taxon>
        <taxon>Timema</taxon>
    </lineage>
</organism>
<name>A0ABN7P633_TIMPD</name>
<reference evidence="3" key="1">
    <citation type="submission" date="2021-03" db="EMBL/GenBank/DDBJ databases">
        <authorList>
            <person name="Tran Van P."/>
        </authorList>
    </citation>
    <scope>NUCLEOTIDE SEQUENCE</scope>
</reference>
<protein>
    <recommendedName>
        <fullName evidence="2">Mitogen-activated protein kinase kinase kinase N-terminal domain-containing protein</fullName>
    </recommendedName>
</protein>
<dbReference type="EMBL" id="CAJPIN010025640">
    <property type="protein sequence ID" value="CAG2063320.1"/>
    <property type="molecule type" value="Genomic_DNA"/>
</dbReference>
<gene>
    <name evidence="3" type="ORF">TPAB3V08_LOCUS10267</name>
</gene>
<evidence type="ECO:0000313" key="4">
    <source>
        <dbReference type="Proteomes" id="UP001153148"/>
    </source>
</evidence>
<sequence>NEALSLRDDIAFCVRMVEKTCDVQDMEELDNSEKNALQLRCREVLHSGYKIGFEYHKEVSRLVTGKARCKLTRGMISFAQQWMIFVKERCERGRGLRPRWANHGLDFLNTVCEPENTHYLSDSDFEKLKSSIDECISHVIGTAVPASHSPPFHPHMSRSSVDQLYPRSRGSSPCNHARSKGYRASKSVQDNMPTPPSLPQRSLSTQTSENLTNGCLMDDQVDGIIAESLKVPVRG</sequence>
<feature type="domain" description="Mitogen-activated protein kinase kinase kinase N-terminal" evidence="2">
    <location>
        <begin position="1"/>
        <end position="150"/>
    </location>
</feature>
<feature type="region of interest" description="Disordered" evidence="1">
    <location>
        <begin position="146"/>
        <end position="207"/>
    </location>
</feature>
<dbReference type="InterPro" id="IPR045801">
    <property type="entry name" value="MEKK4_N"/>
</dbReference>
<evidence type="ECO:0000256" key="1">
    <source>
        <dbReference type="SAM" id="MobiDB-lite"/>
    </source>
</evidence>
<proteinExistence type="predicted"/>